<evidence type="ECO:0000256" key="1">
    <source>
        <dbReference type="SAM" id="Coils"/>
    </source>
</evidence>
<evidence type="ECO:0000313" key="2">
    <source>
        <dbReference type="EMBL" id="EQC39560.1"/>
    </source>
</evidence>
<dbReference type="OrthoDB" id="75612at2759"/>
<keyword evidence="3" id="KW-1185">Reference proteome</keyword>
<dbReference type="RefSeq" id="XP_008606832.1">
    <property type="nucleotide sequence ID" value="XM_008608610.1"/>
</dbReference>
<sequence length="386" mass="43695">MQRSLRLDDLDVTRVRGLDATSEHLQTLSELSDVQEKYYRLGAEMRLLKQTHFHTNSVRDELHRVRLLLQASQASEAQLTERLDAAKQELASVHAKALKTVVVQSPPPRDAWSERDMEMLVLELKRELQARDAELCAKDETARHYETLYMDLQAHCEHLDTNIATLRRQVREAEVQAPSTAAMGQLVRDNQRLVALLVDTKEFAHFKFYTSLENASFVAPDSFGPPGVAPSSGAPQKDDLLAWGRLVHELSEVYPPSPESPPIQVATEEKQWVPTKVLSILSTFRTEYAPSVPPHAFARMAKAMNGAWHKACAAKLGQLRDAWTLETSALRRRVKHAVPYEAVVHAREIHRLKAELAQLYHEKLRASKGDISRMKPERRCHCSSLA</sequence>
<feature type="coiled-coil region" evidence="1">
    <location>
        <begin position="69"/>
        <end position="96"/>
    </location>
</feature>
<dbReference type="InParanoid" id="T0QZU1"/>
<dbReference type="VEuPathDB" id="FungiDB:SDRG_02996"/>
<feature type="coiled-coil region" evidence="1">
    <location>
        <begin position="149"/>
        <end position="176"/>
    </location>
</feature>
<dbReference type="GeneID" id="19943723"/>
<dbReference type="Proteomes" id="UP000030762">
    <property type="component" value="Unassembled WGS sequence"/>
</dbReference>
<evidence type="ECO:0000313" key="3">
    <source>
        <dbReference type="Proteomes" id="UP000030762"/>
    </source>
</evidence>
<reference evidence="2 3" key="1">
    <citation type="submission" date="2012-04" db="EMBL/GenBank/DDBJ databases">
        <title>The Genome Sequence of Saprolegnia declina VS20.</title>
        <authorList>
            <consortium name="The Broad Institute Genome Sequencing Platform"/>
            <person name="Russ C."/>
            <person name="Nusbaum C."/>
            <person name="Tyler B."/>
            <person name="van West P."/>
            <person name="Dieguez-Uribeondo J."/>
            <person name="de Bruijn I."/>
            <person name="Tripathy S."/>
            <person name="Jiang R."/>
            <person name="Young S.K."/>
            <person name="Zeng Q."/>
            <person name="Gargeya S."/>
            <person name="Fitzgerald M."/>
            <person name="Haas B."/>
            <person name="Abouelleil A."/>
            <person name="Alvarado L."/>
            <person name="Arachchi H.M."/>
            <person name="Berlin A."/>
            <person name="Chapman S.B."/>
            <person name="Goldberg J."/>
            <person name="Griggs A."/>
            <person name="Gujja S."/>
            <person name="Hansen M."/>
            <person name="Howarth C."/>
            <person name="Imamovic A."/>
            <person name="Larimer J."/>
            <person name="McCowen C."/>
            <person name="Montmayeur A."/>
            <person name="Murphy C."/>
            <person name="Neiman D."/>
            <person name="Pearson M."/>
            <person name="Priest M."/>
            <person name="Roberts A."/>
            <person name="Saif S."/>
            <person name="Shea T."/>
            <person name="Sisk P."/>
            <person name="Sykes S."/>
            <person name="Wortman J."/>
            <person name="Nusbaum C."/>
            <person name="Birren B."/>
        </authorList>
    </citation>
    <scope>NUCLEOTIDE SEQUENCE [LARGE SCALE GENOMIC DNA]</scope>
    <source>
        <strain evidence="2 3">VS20</strain>
    </source>
</reference>
<proteinExistence type="predicted"/>
<organism evidence="2 3">
    <name type="scientific">Saprolegnia diclina (strain VS20)</name>
    <dbReference type="NCBI Taxonomy" id="1156394"/>
    <lineage>
        <taxon>Eukaryota</taxon>
        <taxon>Sar</taxon>
        <taxon>Stramenopiles</taxon>
        <taxon>Oomycota</taxon>
        <taxon>Saprolegniomycetes</taxon>
        <taxon>Saprolegniales</taxon>
        <taxon>Saprolegniaceae</taxon>
        <taxon>Saprolegnia</taxon>
    </lineage>
</organism>
<dbReference type="OMA" id="KPERRCH"/>
<dbReference type="EMBL" id="JH767138">
    <property type="protein sequence ID" value="EQC39560.1"/>
    <property type="molecule type" value="Genomic_DNA"/>
</dbReference>
<protein>
    <submittedName>
        <fullName evidence="2">Uncharacterized protein</fullName>
    </submittedName>
</protein>
<dbReference type="AlphaFoldDB" id="T0QZU1"/>
<gene>
    <name evidence="2" type="ORF">SDRG_02996</name>
</gene>
<accession>T0QZU1</accession>
<keyword evidence="1" id="KW-0175">Coiled coil</keyword>
<name>T0QZU1_SAPDV</name>